<name>A0ABP8J0G6_9MICO</name>
<keyword evidence="3" id="KW-0378">Hydrolase</keyword>
<dbReference type="Proteomes" id="UP001500642">
    <property type="component" value="Unassembled WGS sequence"/>
</dbReference>
<comment type="caution">
    <text evidence="3">The sequence shown here is derived from an EMBL/GenBank/DDBJ whole genome shotgun (WGS) entry which is preliminary data.</text>
</comment>
<keyword evidence="3" id="KW-0255">Endonuclease</keyword>
<dbReference type="CDD" id="cd09083">
    <property type="entry name" value="EEP-1"/>
    <property type="match status" value="1"/>
</dbReference>
<dbReference type="SUPFAM" id="SSF56219">
    <property type="entry name" value="DNase I-like"/>
    <property type="match status" value="1"/>
</dbReference>
<dbReference type="Pfam" id="PF03372">
    <property type="entry name" value="Exo_endo_phos"/>
    <property type="match status" value="1"/>
</dbReference>
<feature type="region of interest" description="Disordered" evidence="1">
    <location>
        <begin position="1"/>
        <end position="26"/>
    </location>
</feature>
<evidence type="ECO:0000313" key="3">
    <source>
        <dbReference type="EMBL" id="GAA4382710.1"/>
    </source>
</evidence>
<dbReference type="InterPro" id="IPR036691">
    <property type="entry name" value="Endo/exonu/phosph_ase_sf"/>
</dbReference>
<organism evidence="3 4">
    <name type="scientific">Brevibacterium pityocampae</name>
    <dbReference type="NCBI Taxonomy" id="506594"/>
    <lineage>
        <taxon>Bacteria</taxon>
        <taxon>Bacillati</taxon>
        <taxon>Actinomycetota</taxon>
        <taxon>Actinomycetes</taxon>
        <taxon>Micrococcales</taxon>
        <taxon>Brevibacteriaceae</taxon>
        <taxon>Brevibacterium</taxon>
    </lineage>
</organism>
<keyword evidence="4" id="KW-1185">Reference proteome</keyword>
<proteinExistence type="predicted"/>
<protein>
    <submittedName>
        <fullName evidence="3">Endonuclease/exonuclease/phosphatase family protein</fullName>
    </submittedName>
</protein>
<accession>A0ABP8J0G6</accession>
<dbReference type="InterPro" id="IPR005135">
    <property type="entry name" value="Endo/exonuclease/phosphatase"/>
</dbReference>
<keyword evidence="3" id="KW-0540">Nuclease</keyword>
<dbReference type="GO" id="GO:0004519">
    <property type="term" value="F:endonuclease activity"/>
    <property type="evidence" value="ECO:0007669"/>
    <property type="project" value="UniProtKB-KW"/>
</dbReference>
<feature type="domain" description="Endonuclease/exonuclease/phosphatase" evidence="2">
    <location>
        <begin position="37"/>
        <end position="281"/>
    </location>
</feature>
<evidence type="ECO:0000259" key="2">
    <source>
        <dbReference type="Pfam" id="PF03372"/>
    </source>
</evidence>
<dbReference type="Gene3D" id="3.60.10.10">
    <property type="entry name" value="Endonuclease/exonuclease/phosphatase"/>
    <property type="match status" value="1"/>
</dbReference>
<sequence length="292" mass="31902">METPADGRSARGTPTPAGMSHSALIGPIRPPGLHVTSFNIRRRGGLLGSRRLDRWTERRWLVRELLRAEQPTVLGVQEALPDQAAWVRDSLGPDYRSVGRGRSADGSDEGIPILYDSRRLELLGWNQLALSDTPEQPGSRSWGNLIPRAVVTAEFADQRTGERFTAINTHLDHLSPRSRLRSAHMLGALAAAQPGAVVLTVDANCRVGSPPYGVLTREGGLRDSWTTAEHRLTEEWATYSGYRPPRTGGRRIDWILVSAGITVHAAGINAARFAGRAASDHEPVHAALTIEW</sequence>
<gene>
    <name evidence="3" type="ORF">GCM10023167_01500</name>
</gene>
<evidence type="ECO:0000256" key="1">
    <source>
        <dbReference type="SAM" id="MobiDB-lite"/>
    </source>
</evidence>
<dbReference type="EMBL" id="BAABGL010000002">
    <property type="protein sequence ID" value="GAA4382710.1"/>
    <property type="molecule type" value="Genomic_DNA"/>
</dbReference>
<evidence type="ECO:0000313" key="4">
    <source>
        <dbReference type="Proteomes" id="UP001500642"/>
    </source>
</evidence>
<reference evidence="4" key="1">
    <citation type="journal article" date="2019" name="Int. J. Syst. Evol. Microbiol.">
        <title>The Global Catalogue of Microorganisms (GCM) 10K type strain sequencing project: providing services to taxonomists for standard genome sequencing and annotation.</title>
        <authorList>
            <consortium name="The Broad Institute Genomics Platform"/>
            <consortium name="The Broad Institute Genome Sequencing Center for Infectious Disease"/>
            <person name="Wu L."/>
            <person name="Ma J."/>
        </authorList>
    </citation>
    <scope>NUCLEOTIDE SEQUENCE [LARGE SCALE GENOMIC DNA]</scope>
    <source>
        <strain evidence="4">JCM 17808</strain>
    </source>
</reference>